<feature type="transmembrane region" description="Helical" evidence="1">
    <location>
        <begin position="867"/>
        <end position="889"/>
    </location>
</feature>
<proteinExistence type="predicted"/>
<name>A0A024TAS2_9STRA</name>
<sequence>MYRFALSTALVGVAHARIQWMMKGADGVVPSAPDLAAEMFLPEDDPKGRPPSTKACVWKNPADTSGLNQFLFDIQGAFPPNTNGFTQSATQCFPNLFADTTGLSFPYPRSSYNYDLDAALTVAEKVPRIEVHVMADTEDTYTLTRSSNKFDYKDFETNAPSLLYGMVGSNGGSHVPGTYFVEVRAYDYDTPIGKPAVCPTCIAVNDEQRPTGTKPASCSSMNVIRGTYVADLAAFKKEAEALVAYRTGATNNACSSNRCDSVSMQFGDFLDETSWSDELAGDTKADSKDVSDPLVDVTTCLSQGFTAVEWRSLTKDPYFQRPTHPTCTRTCGYGVWLKEWYTKYTCAADVSKYPRQVEFGRKSCVGDESEMCRFVHELQLQATSLATASIALKAENPVYMDDPQSVFPGTGLDKADKTLYFDAKCDSHDLKFDTFCDFEVDLNKVFKFSSELGTHESVVGLLKGYKNEFKAAASDVVFWRAKVNGGNWVQITKDKAALPFRQYNSKLYIEAFTNCGTILEEMWTIFVHRHEILSADQWFRTLWTSPTPGCNEQDSDFGVIQFKHDPTSEPFQSMLHPDVPAIPNDKNGHPLKRCYVKNGHGDAEKCWGGCWSWYTECNTAISKQECHDRRAEGDVLYEYCRKKYGDDDDDESDSNSGPDLDAAANMALDDVEHRIQWKFKGFDCTWQYDNTKESTSWIKTSSDERLEVAIAVKLENAPTTTATAQCKLTFQSNAPGAAVTTRHRKQVVTLRNCDYPRFNQDSVYGYGQYIKDTCTNTWNDFGGKTAPLVQAPFQACGGTLVYSTTADGAAKTVVLEPEADLSCCNSPDEKSKVTCTALKSDKSIKRCEGPAAGSPSVLALMASSEPIATSSVAMLAVVGGVMVAVAVAATKRQAKMAEGVDVDEGYQALLL</sequence>
<accession>A0A024TAS2</accession>
<dbReference type="AlphaFoldDB" id="A0A024TAS2"/>
<protein>
    <submittedName>
        <fullName evidence="2">Uncharacterized protein</fullName>
    </submittedName>
</protein>
<keyword evidence="1" id="KW-1133">Transmembrane helix</keyword>
<evidence type="ECO:0000313" key="2">
    <source>
        <dbReference type="EMBL" id="ETV91148.1"/>
    </source>
</evidence>
<dbReference type="EMBL" id="KI914013">
    <property type="protein sequence ID" value="ETV91148.1"/>
    <property type="molecule type" value="Genomic_DNA"/>
</dbReference>
<organism evidence="2">
    <name type="scientific">Aphanomyces invadans</name>
    <dbReference type="NCBI Taxonomy" id="157072"/>
    <lineage>
        <taxon>Eukaryota</taxon>
        <taxon>Sar</taxon>
        <taxon>Stramenopiles</taxon>
        <taxon>Oomycota</taxon>
        <taxon>Saprolegniomycetes</taxon>
        <taxon>Saprolegniales</taxon>
        <taxon>Verrucalvaceae</taxon>
        <taxon>Aphanomyces</taxon>
    </lineage>
</organism>
<evidence type="ECO:0000256" key="1">
    <source>
        <dbReference type="SAM" id="Phobius"/>
    </source>
</evidence>
<dbReference type="RefSeq" id="XP_008880179.1">
    <property type="nucleotide sequence ID" value="XM_008881957.1"/>
</dbReference>
<keyword evidence="1" id="KW-0472">Membrane</keyword>
<keyword evidence="1" id="KW-0812">Transmembrane</keyword>
<gene>
    <name evidence="2" type="ORF">H310_14159</name>
</gene>
<dbReference type="VEuPathDB" id="FungiDB:H310_14159"/>
<reference evidence="2" key="1">
    <citation type="submission" date="2013-12" db="EMBL/GenBank/DDBJ databases">
        <title>The Genome Sequence of Aphanomyces invadans NJM9701.</title>
        <authorList>
            <consortium name="The Broad Institute Genomics Platform"/>
            <person name="Russ C."/>
            <person name="Tyler B."/>
            <person name="van West P."/>
            <person name="Dieguez-Uribeondo J."/>
            <person name="Young S.K."/>
            <person name="Zeng Q."/>
            <person name="Gargeya S."/>
            <person name="Fitzgerald M."/>
            <person name="Abouelleil A."/>
            <person name="Alvarado L."/>
            <person name="Chapman S.B."/>
            <person name="Gainer-Dewar J."/>
            <person name="Goldberg J."/>
            <person name="Griggs A."/>
            <person name="Gujja S."/>
            <person name="Hansen M."/>
            <person name="Howarth C."/>
            <person name="Imamovic A."/>
            <person name="Ireland A."/>
            <person name="Larimer J."/>
            <person name="McCowan C."/>
            <person name="Murphy C."/>
            <person name="Pearson M."/>
            <person name="Poon T.W."/>
            <person name="Priest M."/>
            <person name="Roberts A."/>
            <person name="Saif S."/>
            <person name="Shea T."/>
            <person name="Sykes S."/>
            <person name="Wortman J."/>
            <person name="Nusbaum C."/>
            <person name="Birren B."/>
        </authorList>
    </citation>
    <scope>NUCLEOTIDE SEQUENCE [LARGE SCALE GENOMIC DNA]</scope>
    <source>
        <strain evidence="2">NJM9701</strain>
    </source>
</reference>
<dbReference type="OrthoDB" id="73099at2759"/>
<dbReference type="GeneID" id="20091209"/>
<dbReference type="STRING" id="157072.A0A024TAS2"/>